<proteinExistence type="predicted"/>
<sequence>MKNQISKMEWIILPISIVVCILGIIYQGWFNTVFNALMVFVFIYEGKKTRETWNYVLGGIFAIIFLANIWLIIK</sequence>
<feature type="transmembrane region" description="Helical" evidence="1">
    <location>
        <begin position="12"/>
        <end position="43"/>
    </location>
</feature>
<dbReference type="AlphaFoldDB" id="A0A4Z0RXC5"/>
<comment type="caution">
    <text evidence="2">The sequence shown here is derived from an EMBL/GenBank/DDBJ whole genome shotgun (WGS) entry which is preliminary data.</text>
</comment>
<evidence type="ECO:0000313" key="3">
    <source>
        <dbReference type="Proteomes" id="UP000297646"/>
    </source>
</evidence>
<evidence type="ECO:0000313" key="2">
    <source>
        <dbReference type="EMBL" id="TGE73256.1"/>
    </source>
</evidence>
<gene>
    <name evidence="2" type="ORF">C6P11_04730</name>
</gene>
<keyword evidence="1" id="KW-1133">Transmembrane helix</keyword>
<organism evidence="2 3">
    <name type="scientific">Weissella confusa</name>
    <name type="common">Lactobacillus confusus</name>
    <dbReference type="NCBI Taxonomy" id="1583"/>
    <lineage>
        <taxon>Bacteria</taxon>
        <taxon>Bacillati</taxon>
        <taxon>Bacillota</taxon>
        <taxon>Bacilli</taxon>
        <taxon>Lactobacillales</taxon>
        <taxon>Lactobacillaceae</taxon>
        <taxon>Weissella</taxon>
    </lineage>
</organism>
<keyword evidence="1" id="KW-0472">Membrane</keyword>
<reference evidence="2 3" key="1">
    <citation type="submission" date="2018-03" db="EMBL/GenBank/DDBJ databases">
        <title>Genome sequencing of Weissella confusa isolates.</title>
        <authorList>
            <person name="Kajala I."/>
            <person name="Baruah R."/>
            <person name="Bergsveinson J."/>
            <person name="Juvonen R."/>
            <person name="Ziola B."/>
        </authorList>
    </citation>
    <scope>NUCLEOTIDE SEQUENCE [LARGE SCALE GENOMIC DNA]</scope>
    <source>
        <strain evidence="2 3">VTT E-062653</strain>
    </source>
</reference>
<dbReference type="EMBL" id="PVSN01000028">
    <property type="protein sequence ID" value="TGE73256.1"/>
    <property type="molecule type" value="Genomic_DNA"/>
</dbReference>
<accession>A0A4Z0RXC5</accession>
<protein>
    <recommendedName>
        <fullName evidence="4">Immunity protein</fullName>
    </recommendedName>
</protein>
<evidence type="ECO:0008006" key="4">
    <source>
        <dbReference type="Google" id="ProtNLM"/>
    </source>
</evidence>
<feature type="transmembrane region" description="Helical" evidence="1">
    <location>
        <begin position="55"/>
        <end position="73"/>
    </location>
</feature>
<name>A0A4Z0RXC5_WEICO</name>
<evidence type="ECO:0000256" key="1">
    <source>
        <dbReference type="SAM" id="Phobius"/>
    </source>
</evidence>
<dbReference type="Proteomes" id="UP000297646">
    <property type="component" value="Unassembled WGS sequence"/>
</dbReference>
<keyword evidence="1" id="KW-0812">Transmembrane</keyword>